<dbReference type="InterPro" id="IPR004083">
    <property type="entry name" value="Raptor"/>
</dbReference>
<dbReference type="VEuPathDB" id="TriTrypDB:ADEAN_000264100"/>
<keyword evidence="2" id="KW-0677">Repeat</keyword>
<dbReference type="GO" id="GO:0010506">
    <property type="term" value="P:regulation of autophagy"/>
    <property type="evidence" value="ECO:0007669"/>
    <property type="project" value="TreeGrafter"/>
</dbReference>
<evidence type="ECO:0000256" key="4">
    <source>
        <dbReference type="SAM" id="MobiDB-lite"/>
    </source>
</evidence>
<keyword evidence="1" id="KW-0853">WD repeat</keyword>
<name>A0A7G2C654_9TRYP</name>
<reference evidence="6 7" key="1">
    <citation type="submission" date="2020-08" db="EMBL/GenBank/DDBJ databases">
        <authorList>
            <person name="Newling K."/>
            <person name="Davey J."/>
            <person name="Forrester S."/>
        </authorList>
    </citation>
    <scope>NUCLEOTIDE SEQUENCE [LARGE SCALE GENOMIC DNA]</scope>
    <source>
        <strain evidence="7">Crithidia deanei Carvalho (ATCC PRA-265)</strain>
    </source>
</reference>
<evidence type="ECO:0000313" key="7">
    <source>
        <dbReference type="Proteomes" id="UP000515908"/>
    </source>
</evidence>
<dbReference type="Gene3D" id="2.130.10.10">
    <property type="entry name" value="YVTN repeat-like/Quinoprotein amine dehydrogenase"/>
    <property type="match status" value="1"/>
</dbReference>
<dbReference type="InterPro" id="IPR015943">
    <property type="entry name" value="WD40/YVTN_repeat-like_dom_sf"/>
</dbReference>
<dbReference type="GO" id="GO:0030307">
    <property type="term" value="P:positive regulation of cell growth"/>
    <property type="evidence" value="ECO:0007669"/>
    <property type="project" value="TreeGrafter"/>
</dbReference>
<dbReference type="GO" id="GO:0071230">
    <property type="term" value="P:cellular response to amino acid stimulus"/>
    <property type="evidence" value="ECO:0007669"/>
    <property type="project" value="TreeGrafter"/>
</dbReference>
<protein>
    <submittedName>
        <fullName evidence="6">Raptor N-terminal CASPase like domain containing protein, putative</fullName>
    </submittedName>
</protein>
<dbReference type="SUPFAM" id="SSF50978">
    <property type="entry name" value="WD40 repeat-like"/>
    <property type="match status" value="1"/>
</dbReference>
<feature type="region of interest" description="Disordered" evidence="4">
    <location>
        <begin position="1187"/>
        <end position="1218"/>
    </location>
</feature>
<gene>
    <name evidence="6" type="ORF">ADEAN_000264100</name>
</gene>
<dbReference type="GO" id="GO:0009267">
    <property type="term" value="P:cellular response to starvation"/>
    <property type="evidence" value="ECO:0007669"/>
    <property type="project" value="TreeGrafter"/>
</dbReference>
<evidence type="ECO:0000256" key="2">
    <source>
        <dbReference type="ARBA" id="ARBA00022737"/>
    </source>
</evidence>
<evidence type="ECO:0000256" key="3">
    <source>
        <dbReference type="SAM" id="Coils"/>
    </source>
</evidence>
<evidence type="ECO:0000313" key="6">
    <source>
        <dbReference type="EMBL" id="CAD2215186.1"/>
    </source>
</evidence>
<dbReference type="PRINTS" id="PR01547">
    <property type="entry name" value="YEAST176DUF"/>
</dbReference>
<feature type="compositionally biased region" description="Acidic residues" evidence="4">
    <location>
        <begin position="871"/>
        <end position="880"/>
    </location>
</feature>
<organism evidence="6 7">
    <name type="scientific">Angomonas deanei</name>
    <dbReference type="NCBI Taxonomy" id="59799"/>
    <lineage>
        <taxon>Eukaryota</taxon>
        <taxon>Discoba</taxon>
        <taxon>Euglenozoa</taxon>
        <taxon>Kinetoplastea</taxon>
        <taxon>Metakinetoplastina</taxon>
        <taxon>Trypanosomatida</taxon>
        <taxon>Trypanosomatidae</taxon>
        <taxon>Strigomonadinae</taxon>
        <taxon>Angomonas</taxon>
    </lineage>
</organism>
<evidence type="ECO:0000256" key="1">
    <source>
        <dbReference type="ARBA" id="ARBA00022574"/>
    </source>
</evidence>
<feature type="compositionally biased region" description="Low complexity" evidence="4">
    <location>
        <begin position="1189"/>
        <end position="1198"/>
    </location>
</feature>
<feature type="domain" description="Raptor N-terminal CASPase-like" evidence="5">
    <location>
        <begin position="108"/>
        <end position="277"/>
    </location>
</feature>
<dbReference type="GO" id="GO:0031931">
    <property type="term" value="C:TORC1 complex"/>
    <property type="evidence" value="ECO:0007669"/>
    <property type="project" value="InterPro"/>
</dbReference>
<keyword evidence="3" id="KW-0175">Coiled coil</keyword>
<evidence type="ECO:0000259" key="5">
    <source>
        <dbReference type="SMART" id="SM01302"/>
    </source>
</evidence>
<dbReference type="GO" id="GO:0005737">
    <property type="term" value="C:cytoplasm"/>
    <property type="evidence" value="ECO:0007669"/>
    <property type="project" value="TreeGrafter"/>
</dbReference>
<dbReference type="PANTHER" id="PTHR12848:SF16">
    <property type="entry name" value="REGULATORY-ASSOCIATED PROTEIN OF MTOR"/>
    <property type="match status" value="1"/>
</dbReference>
<proteinExistence type="predicted"/>
<dbReference type="GO" id="GO:0030674">
    <property type="term" value="F:protein-macromolecule adaptor activity"/>
    <property type="evidence" value="ECO:0007669"/>
    <property type="project" value="TreeGrafter"/>
</dbReference>
<dbReference type="PANTHER" id="PTHR12848">
    <property type="entry name" value="REGULATORY-ASSOCIATED PROTEIN OF MTOR"/>
    <property type="match status" value="1"/>
</dbReference>
<feature type="coiled-coil region" evidence="3">
    <location>
        <begin position="273"/>
        <end position="300"/>
    </location>
</feature>
<dbReference type="Proteomes" id="UP000515908">
    <property type="component" value="Chromosome 04"/>
</dbReference>
<feature type="region of interest" description="Disordered" evidence="4">
    <location>
        <begin position="578"/>
        <end position="623"/>
    </location>
</feature>
<dbReference type="Pfam" id="PF14538">
    <property type="entry name" value="Raptor_N"/>
    <property type="match status" value="1"/>
</dbReference>
<feature type="region of interest" description="Disordered" evidence="4">
    <location>
        <begin position="871"/>
        <end position="891"/>
    </location>
</feature>
<dbReference type="InterPro" id="IPR036322">
    <property type="entry name" value="WD40_repeat_dom_sf"/>
</dbReference>
<dbReference type="InterPro" id="IPR029347">
    <property type="entry name" value="Raptor_N"/>
</dbReference>
<dbReference type="GO" id="GO:0031929">
    <property type="term" value="P:TOR signaling"/>
    <property type="evidence" value="ECO:0007669"/>
    <property type="project" value="InterPro"/>
</dbReference>
<dbReference type="SMART" id="SM01302">
    <property type="entry name" value="Raptor_N"/>
    <property type="match status" value="1"/>
</dbReference>
<accession>A0A7G2C654</accession>
<keyword evidence="7" id="KW-1185">Reference proteome</keyword>
<sequence length="1672" mass="185997">MNAETDNPDSYTPCVHLVEMSDREVEDLLLLPSSHVSPKLFSSSIPSDALDPLCDRTLLEKEAQRYHHLVQEDWLHQSMRYLRWGEEVERRGDQYRPQPIAARTMVSKSHTKSLCVVLNIDPSWLGESYEMEEYIGEEDSSTPAAMAEEGEGVSPLITWQSPGSIPGDATSILMQLSRQLEIQYDSIATRELSPFFSPNLKASELSQTLTDARQVAEEAKVVLHYIARGVPPPRAGMLESFSRHRRISLDTLRARVGTPLIFIADCADAGEILKDYVKRREEADNEKKNFSTRAHQLSSRQLSSIEGLDGLDDQDSRSSLQSTGGKGSGGSLPVYEDFLFIGASGCGEEGTLVQHPRLPSDILTSCLTTPVRMAVLWFMAERPDWKDLHPVLLHLLPGALGDKKTPLGQLQWAFTAVTDCIAWSSLGLSDFSRLFREDVHVGPLFRGYLLAERIIVRGLGGSLSVHPPLPPMHEHGMWDEWENFIERACVCLYRAVRPAPPSSMSTLEYREWLDCSATEWKYRQLRDGNEARRQFTVILPTLQESTVRLPNFFHEQLRGVNAAIDCVAKQSFRVQQRRDTTTSYTVTGGGNSSAADQEGPHPPKSLYKSGNGTGKSNMRKSAPSLSLKKNISWEEYAGNAYATTTNSIGNRNNETTFPLIDRLPMLVQGLLVVAYREKATELVARLVDVGMPAVLQCAEANMFRLVLTYYWSRKDLYYLMPSTLFIFAKACYADPSLIGSPAQRKVAIQACVGVLQCPLRIEDSADGVSGGAWQRTALGPFATPTGQRLLSLSLLVMFVGQCSEGATCHQFGLFQLCCQLIDELTVPSALADSPDGETASENTLGEADVAYNSVLLALFLVLLGEWRPTAETEDDGEEVGMEPLDGEKRELPPTSRKIMAASLLLAMGNLRRLLYSPFPALRGMAGRCFSLVLQLSTDDEKVGVPYVSCVLERLRRTFDANLDLRLEMIGLAFITFKWFKRQLRKEFSLEELSDFATLWVYRSSLSIRKGTPLTPPHIDLETASQEEELLLSQLLLRKVARQNSVRNSVRGSVRNLAGSYISQQTGVSLVNSPLGQRKSLMSMAGSRRTLAQACLAPFSSLLRLALDASNDVCPYYRSHTRKVILEEFDFLVSRWFHKGGNDDNGRTEWNFNDTVLDDFGDETEESERAKAHFQRLVQSCLGTKVTQGSYSSASSNDSDGTDSHSSTEGASLPEYPKRLHPDSITLRCFDSQDSTSVTSYAYRSLAYLANLLLVQLDDYDVHHVVQRRKEDDLHEHLHAASAGLRSSTLWGLSNAIGRRPSVTMTSESIPHNCGEVRSILFHPSKDLIMTATDHGHVQSWRFTQDGQQLQLTLKSSYPLATIFARHVNSSKGQLRHLYSPPYAVYTPQNEDTCGPNAKNSIVTGHTPNTGAVKLHVVDAASRSLLCTVHRTGGVELWSGYANANTVRLVTAFETMSPLERPRVHELLSSYQPISNKLLVCGTCSVVVCDLVTERLLTATEQVQPEAVDVDLPTVLTAHLYDPHLYSVGAGSTVCTYDHRQRHRPIVRYTGTAPCVMVRYMRRYPNVVAAGYSGGVVKLWDQRSNREPLLEYAINVPSEMHNSIRHMQVFPSSEKFVTVATSHNTVYCDYPNFQGPPLTSTLPSEPTATAFHHFRPLIGFSCDQNLTLCTSQL</sequence>
<dbReference type="EMBL" id="LR877148">
    <property type="protein sequence ID" value="CAD2215186.1"/>
    <property type="molecule type" value="Genomic_DNA"/>
</dbReference>